<dbReference type="InterPro" id="IPR000330">
    <property type="entry name" value="SNF2_N"/>
</dbReference>
<evidence type="ECO:0000313" key="8">
    <source>
        <dbReference type="Proteomes" id="UP000002316"/>
    </source>
</evidence>
<evidence type="ECO:0000256" key="2">
    <source>
        <dbReference type="ARBA" id="ARBA00022801"/>
    </source>
</evidence>
<dbReference type="GO" id="GO:0004386">
    <property type="term" value="F:helicase activity"/>
    <property type="evidence" value="ECO:0007669"/>
    <property type="project" value="UniProtKB-KW"/>
</dbReference>
<dbReference type="CDD" id="cd18793">
    <property type="entry name" value="SF2_C_SNF"/>
    <property type="match status" value="1"/>
</dbReference>
<accession>D0A7P6</accession>
<dbReference type="Proteomes" id="UP000002316">
    <property type="component" value="Chromosome 11"/>
</dbReference>
<dbReference type="CDD" id="cd18010">
    <property type="entry name" value="DEXHc_HARP_SMARCAL1"/>
    <property type="match status" value="1"/>
</dbReference>
<dbReference type="Gene3D" id="1.10.30.50">
    <property type="match status" value="1"/>
</dbReference>
<dbReference type="InterPro" id="IPR001650">
    <property type="entry name" value="Helicase_C-like"/>
</dbReference>
<evidence type="ECO:0000256" key="3">
    <source>
        <dbReference type="ARBA" id="ARBA00022806"/>
    </source>
</evidence>
<keyword evidence="1" id="KW-0547">Nucleotide-binding</keyword>
<dbReference type="FunFam" id="3.40.50.10810:FF:000065">
    <property type="entry name" value="SNF2 DNA repair protein, putative"/>
    <property type="match status" value="1"/>
</dbReference>
<dbReference type="KEGG" id="tbg:TbgDal_XI8160"/>
<dbReference type="Gene3D" id="3.40.50.300">
    <property type="entry name" value="P-loop containing nucleotide triphosphate hydrolases"/>
    <property type="match status" value="1"/>
</dbReference>
<dbReference type="Pfam" id="PF00271">
    <property type="entry name" value="Helicase_C"/>
    <property type="match status" value="1"/>
</dbReference>
<dbReference type="OrthoDB" id="2801544at2759"/>
<dbReference type="GO" id="GO:0043596">
    <property type="term" value="C:nuclear replication fork"/>
    <property type="evidence" value="ECO:0007669"/>
    <property type="project" value="TreeGrafter"/>
</dbReference>
<reference evidence="8" key="1">
    <citation type="journal article" date="2010" name="PLoS Negl. Trop. Dis.">
        <title>The genome sequence of Trypanosoma brucei gambiense, causative agent of chronic human african trypanosomiasis.</title>
        <authorList>
            <person name="Jackson A.P."/>
            <person name="Sanders M."/>
            <person name="Berry A."/>
            <person name="McQuillan J."/>
            <person name="Aslett M.A."/>
            <person name="Quail M.A."/>
            <person name="Chukualim B."/>
            <person name="Capewell P."/>
            <person name="MacLeod A."/>
            <person name="Melville S.E."/>
            <person name="Gibson W."/>
            <person name="Barry J.D."/>
            <person name="Berriman M."/>
            <person name="Hertz-Fowler C."/>
        </authorList>
    </citation>
    <scope>NUCLEOTIDE SEQUENCE [LARGE SCALE GENOMIC DNA]</scope>
    <source>
        <strain evidence="8">MHOM/CI/86/DAL972</strain>
    </source>
</reference>
<keyword evidence="3" id="KW-0347">Helicase</keyword>
<dbReference type="EMBL" id="FN554974">
    <property type="protein sequence ID" value="CBH17697.1"/>
    <property type="molecule type" value="Genomic_DNA"/>
</dbReference>
<dbReference type="InterPro" id="IPR038718">
    <property type="entry name" value="SNF2-like_sf"/>
</dbReference>
<dbReference type="InterPro" id="IPR002711">
    <property type="entry name" value="HNH"/>
</dbReference>
<dbReference type="GO" id="GO:0004520">
    <property type="term" value="F:DNA endonuclease activity"/>
    <property type="evidence" value="ECO:0007669"/>
    <property type="project" value="TreeGrafter"/>
</dbReference>
<evidence type="ECO:0000256" key="4">
    <source>
        <dbReference type="ARBA" id="ARBA00022840"/>
    </source>
</evidence>
<dbReference type="AlphaFoldDB" id="D0A7P6"/>
<dbReference type="PROSITE" id="PS51194">
    <property type="entry name" value="HELICASE_CTER"/>
    <property type="match status" value="1"/>
</dbReference>
<sequence length="952" mass="106740">MEQLLRRGQEYCFDCCSQRLFRISRFGCVFECRCPDGILNMQSVLRDYVAELNEGERFIEFVPVISGRISTHNCKIAQVEIDFTNRCVRLGFMNMTTSASLQIMKELPLSLSESTMIQEGCLRYSIDSLDLLLHELRMLSGESGNRLHVNEPSRGCREAISTVKENKAVHLPDLLPPKLMAALHRHQADGICKALSFGGRAMFADEMGVGKTLQAIGTLAALNAFPALIVCPAALRHMWADELEKWLMDVLNMDDIRVITSSSDFLSRSDEPKVVVTSFHMVSLLANHMKSRQWSSLVVDESHILHTSVDASCDAHYTTLLCELGRRTKYCLLLTGTPSLSTPFDLFNQVDTVCPGLLGSSRFEFALRYCRIEFSPYFRTFECTRSTELHSLLNATCMIRRLKSETLVDLPTKQRVILRIPTDAIRGQKNKSLFQKAYSDNWIESREKILDIVDLLLCKHGKIVLFAHHLNLLDCLTTYVNDKKVTWIRIDGGTPMNSRVELLSRFNDGDVSVALVGITACAVGVRLTGASCALFAELPPDIGWMQQAEDRLHRPGQKNHVILYYIISTGSFFDGAQFSRLSRCFQAVRRITDGVKLSLDASYLSGTAPVHNALLEEEATPSAGHPAPSFLDISGLSAPLLFRISHNTGRIHVVHEGKHLTSLSTPEAQQYWRHDGEFPRQLRDYLSHVDMLSPFERRRLRTAAAWLPSNFTWRPVRAPRKTVVRYAKSDILLGRVFFWKVVKRNFPERTYGALLVPLETHFLPVCLECDSTLVASEFISPGSVVRIDDDTRMFCSGACRGVFFIKRSSSAARRGVQEVDKGICSVCQVDCELLYSLAVAATSRSEREDILDRLHPQLRQHPVLFNRIVEHPTPGSIWNADHILAVSQGGGSSDLDNLQTLCVACHADKTVSEARVGYKAVSEKVPRTTVNLASLHFLSRGVRRVTSACPTV</sequence>
<dbReference type="PANTHER" id="PTHR45766:SF3">
    <property type="entry name" value="DNA ANNEALING HELICASE AND ENDONUCLEASE ZRANB3"/>
    <property type="match status" value="1"/>
</dbReference>
<dbReference type="Pfam" id="PF00176">
    <property type="entry name" value="SNF2-rel_dom"/>
    <property type="match status" value="1"/>
</dbReference>
<dbReference type="GO" id="GO:0008270">
    <property type="term" value="F:zinc ion binding"/>
    <property type="evidence" value="ECO:0007669"/>
    <property type="project" value="InterPro"/>
</dbReference>
<dbReference type="Gene3D" id="3.40.50.10810">
    <property type="entry name" value="Tandem AAA-ATPase domain"/>
    <property type="match status" value="1"/>
</dbReference>
<evidence type="ECO:0000313" key="7">
    <source>
        <dbReference type="EMBL" id="CBH17697.1"/>
    </source>
</evidence>
<name>D0A7P6_TRYB9</name>
<dbReference type="GO" id="GO:0003676">
    <property type="term" value="F:nucleic acid binding"/>
    <property type="evidence" value="ECO:0007669"/>
    <property type="project" value="InterPro"/>
</dbReference>
<dbReference type="SUPFAM" id="SSF52540">
    <property type="entry name" value="P-loop containing nucleoside triphosphate hydrolases"/>
    <property type="match status" value="2"/>
</dbReference>
<dbReference type="GO" id="GO:0006281">
    <property type="term" value="P:DNA repair"/>
    <property type="evidence" value="ECO:0007669"/>
    <property type="project" value="TreeGrafter"/>
</dbReference>
<dbReference type="GO" id="GO:0005524">
    <property type="term" value="F:ATP binding"/>
    <property type="evidence" value="ECO:0007669"/>
    <property type="project" value="UniProtKB-KW"/>
</dbReference>
<dbReference type="SMART" id="SM00487">
    <property type="entry name" value="DEXDc"/>
    <property type="match status" value="1"/>
</dbReference>
<protein>
    <submittedName>
        <fullName evidence="7">SNF2 DNA repair protein, putative</fullName>
    </submittedName>
</protein>
<evidence type="ECO:0000256" key="1">
    <source>
        <dbReference type="ARBA" id="ARBA00022741"/>
    </source>
</evidence>
<gene>
    <name evidence="7" type="ORF">TbgDal_XI8160</name>
</gene>
<dbReference type="Pfam" id="PF01844">
    <property type="entry name" value="HNH"/>
    <property type="match status" value="1"/>
</dbReference>
<dbReference type="GeneID" id="23867847"/>
<dbReference type="RefSeq" id="XP_011779961.1">
    <property type="nucleotide sequence ID" value="XM_011781659.1"/>
</dbReference>
<dbReference type="InterPro" id="IPR014001">
    <property type="entry name" value="Helicase_ATP-bd"/>
</dbReference>
<dbReference type="PANTHER" id="PTHR45766">
    <property type="entry name" value="DNA ANNEALING HELICASE AND ENDONUCLEASE ZRANB3 FAMILY MEMBER"/>
    <property type="match status" value="1"/>
</dbReference>
<dbReference type="GO" id="GO:0031297">
    <property type="term" value="P:replication fork processing"/>
    <property type="evidence" value="ECO:0007669"/>
    <property type="project" value="TreeGrafter"/>
</dbReference>
<dbReference type="SMART" id="SM00490">
    <property type="entry name" value="HELICc"/>
    <property type="match status" value="1"/>
</dbReference>
<evidence type="ECO:0000259" key="5">
    <source>
        <dbReference type="PROSITE" id="PS51192"/>
    </source>
</evidence>
<organism evidence="7 8">
    <name type="scientific">Trypanosoma brucei gambiense (strain MHOM/CI/86/DAL972)</name>
    <dbReference type="NCBI Taxonomy" id="679716"/>
    <lineage>
        <taxon>Eukaryota</taxon>
        <taxon>Discoba</taxon>
        <taxon>Euglenozoa</taxon>
        <taxon>Kinetoplastea</taxon>
        <taxon>Metakinetoplastina</taxon>
        <taxon>Trypanosomatida</taxon>
        <taxon>Trypanosomatidae</taxon>
        <taxon>Trypanosoma</taxon>
    </lineage>
</organism>
<keyword evidence="4" id="KW-0067">ATP-binding</keyword>
<dbReference type="InterPro" id="IPR003615">
    <property type="entry name" value="HNH_nuc"/>
</dbReference>
<keyword evidence="2" id="KW-0378">Hydrolase</keyword>
<feature type="domain" description="Helicase ATP-binding" evidence="5">
    <location>
        <begin position="192"/>
        <end position="356"/>
    </location>
</feature>
<dbReference type="InterPro" id="IPR049730">
    <property type="entry name" value="SNF2/RAD54-like_C"/>
</dbReference>
<feature type="domain" description="Helicase C-terminal" evidence="6">
    <location>
        <begin position="451"/>
        <end position="603"/>
    </location>
</feature>
<evidence type="ECO:0000259" key="6">
    <source>
        <dbReference type="PROSITE" id="PS51194"/>
    </source>
</evidence>
<proteinExistence type="predicted"/>
<dbReference type="GO" id="GO:0016787">
    <property type="term" value="F:hydrolase activity"/>
    <property type="evidence" value="ECO:0007669"/>
    <property type="project" value="UniProtKB-KW"/>
</dbReference>
<dbReference type="InterPro" id="IPR027417">
    <property type="entry name" value="P-loop_NTPase"/>
</dbReference>
<dbReference type="VEuPathDB" id="TriTrypDB:Tbg972.11.8160"/>
<dbReference type="PROSITE" id="PS51192">
    <property type="entry name" value="HELICASE_ATP_BIND_1"/>
    <property type="match status" value="1"/>
</dbReference>
<dbReference type="CDD" id="cd00085">
    <property type="entry name" value="HNHc"/>
    <property type="match status" value="1"/>
</dbReference>